<dbReference type="CDD" id="cd09757">
    <property type="entry name" value="Cas8c_I-C"/>
    <property type="match status" value="1"/>
</dbReference>
<sequence>MSILASLVQAYERLPNAPAPGYSTEKVGFVISLDANGRIAHLSDLRIADGKKLSPRPMLVPQPVKRTVAPASNSLWDKTSYALGVTAGEGKRTADEHAKFVAHQEELLAGATDEGLAAFLAFLRDWRPERFAELGWPDDLKDQNVVFALESERRNGVYLHDRPAAKEALARMTGQKSGSPQICLVTGKPGPVARLHPSIKGVWGAQSSGAALISFNLDAFKSYGHEQGDNAPVGEYAAFAYTTMLNLFLERGSGHRIQVGDASTVFWADSRDAVAAASAESLFREMIDPQSPDEAEAAAVEEEQAANAGATRQIADKLRRLTQGEPLTEVEPALADGVRFYVLGLAPNAARLSVRFYVEDDFGVIARRYLEHVERMRIEPPPRGAAPSMWRLLIETASQRKSENIPPQLAGDWLRAILAGTQYPLTLLSVVLMRIRADHDVNALRVSIIKAVLVNNFEMKQEAPVALDPENSNPAYLLGRLFAVLEKTQHLALGNVNASIKDRYYGSASATPRSVFPLLLRMNVHHQSKALGNSKGLAGYFASQLSEIMNAFPAEFPAILSLQSQGAFALGYFHQMNRRKSSDADEPATVSEEQL</sequence>
<dbReference type="InterPro" id="IPR010144">
    <property type="entry name" value="CRISPR-assoc_prot_Csd1-typ"/>
</dbReference>
<evidence type="ECO:0000313" key="1">
    <source>
        <dbReference type="EMBL" id="QGM98094.1"/>
    </source>
</evidence>
<protein>
    <submittedName>
        <fullName evidence="1">Type I-C CRISPR-associated protein Cas8c/Csd1</fullName>
    </submittedName>
</protein>
<proteinExistence type="predicted"/>
<dbReference type="Proteomes" id="UP000422569">
    <property type="component" value="Chromosome"/>
</dbReference>
<gene>
    <name evidence="1" type="primary">cas8c</name>
    <name evidence="1" type="ORF">F7D14_11815</name>
</gene>
<reference evidence="1 2" key="1">
    <citation type="submission" date="2019-09" db="EMBL/GenBank/DDBJ databases">
        <title>Isolation and complete genome sequencing of Methylocystis species.</title>
        <authorList>
            <person name="Rumah B.L."/>
            <person name="Stead C.E."/>
            <person name="Stevens B.C."/>
            <person name="Minton N.P."/>
            <person name="Grosse-Honebrink A."/>
            <person name="Zhang Y."/>
        </authorList>
    </citation>
    <scope>NUCLEOTIDE SEQUENCE [LARGE SCALE GENOMIC DNA]</scope>
    <source>
        <strain evidence="1 2">BRCS2</strain>
    </source>
</reference>
<dbReference type="KEGG" id="mpar:F7D14_11815"/>
<organism evidence="1 2">
    <name type="scientific">Methylocystis parvus</name>
    <dbReference type="NCBI Taxonomy" id="134"/>
    <lineage>
        <taxon>Bacteria</taxon>
        <taxon>Pseudomonadati</taxon>
        <taxon>Pseudomonadota</taxon>
        <taxon>Alphaproteobacteria</taxon>
        <taxon>Hyphomicrobiales</taxon>
        <taxon>Methylocystaceae</taxon>
        <taxon>Methylocystis</taxon>
    </lineage>
</organism>
<dbReference type="RefSeq" id="WP_016922097.1">
    <property type="nucleotide sequence ID" value="NZ_CP044331.1"/>
</dbReference>
<dbReference type="EMBL" id="CP044331">
    <property type="protein sequence ID" value="QGM98094.1"/>
    <property type="molecule type" value="Genomic_DNA"/>
</dbReference>
<dbReference type="AlphaFoldDB" id="A0A6B8M2Q7"/>
<evidence type="ECO:0000313" key="2">
    <source>
        <dbReference type="Proteomes" id="UP000422569"/>
    </source>
</evidence>
<dbReference type="Pfam" id="PF09709">
    <property type="entry name" value="Cas_Csd1"/>
    <property type="match status" value="1"/>
</dbReference>
<name>A0A6B8M2Q7_9HYPH</name>
<keyword evidence="2" id="KW-1185">Reference proteome</keyword>
<accession>A0A6B8M2Q7</accession>
<dbReference type="NCBIfam" id="TIGR01863">
    <property type="entry name" value="cas_Csd1"/>
    <property type="match status" value="1"/>
</dbReference>